<organism evidence="1 2">
    <name type="scientific">Amborella trichopoda</name>
    <dbReference type="NCBI Taxonomy" id="13333"/>
    <lineage>
        <taxon>Eukaryota</taxon>
        <taxon>Viridiplantae</taxon>
        <taxon>Streptophyta</taxon>
        <taxon>Embryophyta</taxon>
        <taxon>Tracheophyta</taxon>
        <taxon>Spermatophyta</taxon>
        <taxon>Magnoliopsida</taxon>
        <taxon>Amborellales</taxon>
        <taxon>Amborellaceae</taxon>
        <taxon>Amborella</taxon>
    </lineage>
</organism>
<gene>
    <name evidence="1" type="ORF">AMTR_s00039p00075940</name>
</gene>
<dbReference type="AlphaFoldDB" id="U5D0I0"/>
<dbReference type="Gramene" id="ERN15750">
    <property type="protein sequence ID" value="ERN15750"/>
    <property type="gene ID" value="AMTR_s00039p00075940"/>
</dbReference>
<evidence type="ECO:0000313" key="2">
    <source>
        <dbReference type="Proteomes" id="UP000017836"/>
    </source>
</evidence>
<reference evidence="2" key="1">
    <citation type="journal article" date="2013" name="Science">
        <title>The Amborella genome and the evolution of flowering plants.</title>
        <authorList>
            <consortium name="Amborella Genome Project"/>
        </authorList>
    </citation>
    <scope>NUCLEOTIDE SEQUENCE [LARGE SCALE GENOMIC DNA]</scope>
</reference>
<evidence type="ECO:0000313" key="1">
    <source>
        <dbReference type="EMBL" id="ERN15750.1"/>
    </source>
</evidence>
<protein>
    <submittedName>
        <fullName evidence="1">Uncharacterized protein</fullName>
    </submittedName>
</protein>
<sequence>MPAVVGQASNAVGGVCRIWHHCINECSGGEGASTRIRSQRAALPLGAKISRQRGCIRWERGGGSSGATRRVLGKGPREMVDSEGLGTPIGDTTPPLHRRVLHALRVELMHGELHHGCSHGGMAYALGPASEPAVTYRGAWGGVGGEGVA</sequence>
<accession>U5D0I0</accession>
<dbReference type="HOGENOM" id="CLU_1752183_0_0_1"/>
<dbReference type="EMBL" id="KI392495">
    <property type="protein sequence ID" value="ERN15750.1"/>
    <property type="molecule type" value="Genomic_DNA"/>
</dbReference>
<proteinExistence type="predicted"/>
<name>U5D0I0_AMBTC</name>
<keyword evidence="2" id="KW-1185">Reference proteome</keyword>
<dbReference type="Proteomes" id="UP000017836">
    <property type="component" value="Unassembled WGS sequence"/>
</dbReference>